<evidence type="ECO:0000313" key="2">
    <source>
        <dbReference type="EMBL" id="MVM35178.1"/>
    </source>
</evidence>
<reference evidence="2 3" key="1">
    <citation type="submission" date="2019-12" db="EMBL/GenBank/DDBJ databases">
        <title>Spirosoma sp. HMF4905 genome sequencing and assembly.</title>
        <authorList>
            <person name="Kang H."/>
            <person name="Cha I."/>
            <person name="Kim H."/>
            <person name="Joh K."/>
        </authorList>
    </citation>
    <scope>NUCLEOTIDE SEQUENCE [LARGE SCALE GENOMIC DNA]</scope>
    <source>
        <strain evidence="2 3">HMF4905</strain>
    </source>
</reference>
<feature type="domain" description="GEVED" evidence="1">
    <location>
        <begin position="638"/>
        <end position="717"/>
    </location>
</feature>
<comment type="caution">
    <text evidence="2">The sequence shown here is derived from an EMBL/GenBank/DDBJ whole genome shotgun (WGS) entry which is preliminary data.</text>
</comment>
<dbReference type="AlphaFoldDB" id="A0A7K1SMZ9"/>
<sequence>MQYCVRILLILTIWFSDSIQALLLAKPNPTANLAYSATKKKKVAGLTISGSIYNDANGLTDGLVNGPLLLNSAYVCLVDPVSNIILTSRLVYGTAVYSFSDLTPNTTYKVVYFWQEVNVGTQQPSNNYSGTAFTGEGTAPGGDGTPDGMTLISLTDQDVSGVNFGIDFLPYAYRTKTSSINPGGTVQVKIPILTGTDTEDGFYNGVSGTNTIIINSLPTPATGILYYQGVPVKAGDLIHNYNPAQLTVDPADGLVTVNFTFSVVDAAGQASFREVGENVTINDGPAQLILDFVFPPPTISGRVFHDANGLTDNTVNGTPLNDDPPLHVVILNPNPGSLTYYSFTQVAKDGTYKITVDPNTTYRLWLYEGPIPSFALYGLSTIHPTGEHIGAGPGSDGTPDAGIQVTVGQTGDVSEVNFGVDYWPVTNSVTATVQPNPLGTARVQVPTLTGSDPEDGVYDGISGTNTILISKLFGTDFCTFYYDNIPVTEGQTIPNYNPAKLTVDPKDGNVIARFLYGHVDAAGLQSNTFAQMTMPFSDTVTQLDFGDAPAAYGTWLNESNGPRHVITNGLRIGNLIDAEPNGLLYDNGPLLDRSATGDDITGDDDEDGITSFPELHANQTGYVLSVTVTNTTGSDATLNGWIDFNRDQQFSTNERAQVVVPTGATSATLIWSSITWTGGGFGAVGPSFARFRLASAANEIVDTGGQANSGEVEDYALTIQTPLPALSAGASLPLANVGIVVSLTATGATTYQWQAPSGAQFTTSATSPSVSASLITAGVQTFTLVATIGDYSQTLLVSVTAVSGPDLSAIISLPDANFQAGDSKDFLIQLQEVNGETASGTIVITITAPAGYTVDFNNSLTSIDVAGGSNNPVAVQNSKWQISNNVGNHQLSLTINSGESVEANTTLNLGFSVTRTTANAGSTSNITINVADDGGGSYDVNRLNNVYARIISGL</sequence>
<dbReference type="Pfam" id="PF20009">
    <property type="entry name" value="GEVED"/>
    <property type="match status" value="1"/>
</dbReference>
<organism evidence="2 3">
    <name type="scientific">Spirosoma arboris</name>
    <dbReference type="NCBI Taxonomy" id="2682092"/>
    <lineage>
        <taxon>Bacteria</taxon>
        <taxon>Pseudomonadati</taxon>
        <taxon>Bacteroidota</taxon>
        <taxon>Cytophagia</taxon>
        <taxon>Cytophagales</taxon>
        <taxon>Cytophagaceae</taxon>
        <taxon>Spirosoma</taxon>
    </lineage>
</organism>
<dbReference type="EMBL" id="WPIN01000021">
    <property type="protein sequence ID" value="MVM35178.1"/>
    <property type="molecule type" value="Genomic_DNA"/>
</dbReference>
<evidence type="ECO:0000259" key="1">
    <source>
        <dbReference type="Pfam" id="PF20009"/>
    </source>
</evidence>
<dbReference type="Proteomes" id="UP000436006">
    <property type="component" value="Unassembled WGS sequence"/>
</dbReference>
<keyword evidence="3" id="KW-1185">Reference proteome</keyword>
<evidence type="ECO:0000313" key="3">
    <source>
        <dbReference type="Proteomes" id="UP000436006"/>
    </source>
</evidence>
<name>A0A7K1SMZ9_9BACT</name>
<gene>
    <name evidence="2" type="ORF">GO755_34460</name>
</gene>
<proteinExistence type="predicted"/>
<protein>
    <recommendedName>
        <fullName evidence="1">GEVED domain-containing protein</fullName>
    </recommendedName>
</protein>
<accession>A0A7K1SMZ9</accession>
<dbReference type="InterPro" id="IPR045474">
    <property type="entry name" value="GEVED"/>
</dbReference>
<dbReference type="RefSeq" id="WP_157589990.1">
    <property type="nucleotide sequence ID" value="NZ_WPIN01000021.1"/>
</dbReference>